<dbReference type="AlphaFoldDB" id="A0A4Q0MJW1"/>
<protein>
    <submittedName>
        <fullName evidence="1">Uncharacterized protein</fullName>
    </submittedName>
</protein>
<reference evidence="1 2" key="1">
    <citation type="submission" date="2018-12" db="EMBL/GenBank/DDBJ databases">
        <title>bacterium Hansschlegelia zhihuaiae S113.</title>
        <authorList>
            <person name="He J."/>
        </authorList>
    </citation>
    <scope>NUCLEOTIDE SEQUENCE [LARGE SCALE GENOMIC DNA]</scope>
    <source>
        <strain evidence="1 2">S 113</strain>
    </source>
</reference>
<accession>A0A4Q0MJW1</accession>
<name>A0A4Q0MJW1_9HYPH</name>
<dbReference type="Proteomes" id="UP000289708">
    <property type="component" value="Unassembled WGS sequence"/>
</dbReference>
<comment type="caution">
    <text evidence="1">The sequence shown here is derived from an EMBL/GenBank/DDBJ whole genome shotgun (WGS) entry which is preliminary data.</text>
</comment>
<proteinExistence type="predicted"/>
<sequence>MRVLSESCVRIAIVALGLLGAFAEPGRAKAVELEFVDKKVLHRTYFAGVREPEQFIGDHDIVVARSFDERFTYQFLAGSLGGARPSEKLRLIRFFGGLEQSVEDFPACDPDIAETGRNDLAAANLTLTAGGVTATYQARCLNENGLHRGWVIGYLSWNALNGTLRRGVIEAFDGPRRDLAFESFVHDGTLYVLTAAVRLFDQDGRVFLSAFELPSFRQKWQSWLPFRLEADEARSFAIGPRPQGGVQVFAVGDFARRIDMAQIDADGTVVETKRDFRVRVPPPDGAQDPVLLRSVTAADVATLRGGDRVLAVRLQQTPRRDEVIREACQPLGEDGRSLGRATPYLSAQDQEEFSYQQFAAAKLSVDGAVAQHMTAIRIGPTIGEPRHDLRLRYIELDSACEIVTRAVIAADNVRLLGREDDALRGPFYVYPRDGDRLRVAVPTEGVSRSELLELEFRVVGKEQEIAADQAPEP</sequence>
<dbReference type="RefSeq" id="WP_128776937.1">
    <property type="nucleotide sequence ID" value="NZ_RYFI01000006.1"/>
</dbReference>
<keyword evidence="2" id="KW-1185">Reference proteome</keyword>
<dbReference type="EMBL" id="RYFI01000006">
    <property type="protein sequence ID" value="RXF73864.1"/>
    <property type="molecule type" value="Genomic_DNA"/>
</dbReference>
<evidence type="ECO:0000313" key="2">
    <source>
        <dbReference type="Proteomes" id="UP000289708"/>
    </source>
</evidence>
<gene>
    <name evidence="1" type="ORF">EK403_07765</name>
</gene>
<evidence type="ECO:0000313" key="1">
    <source>
        <dbReference type="EMBL" id="RXF73864.1"/>
    </source>
</evidence>
<organism evidence="1 2">
    <name type="scientific">Hansschlegelia zhihuaiae</name>
    <dbReference type="NCBI Taxonomy" id="405005"/>
    <lineage>
        <taxon>Bacteria</taxon>
        <taxon>Pseudomonadati</taxon>
        <taxon>Pseudomonadota</taxon>
        <taxon>Alphaproteobacteria</taxon>
        <taxon>Hyphomicrobiales</taxon>
        <taxon>Methylopilaceae</taxon>
        <taxon>Hansschlegelia</taxon>
    </lineage>
</organism>